<keyword evidence="2" id="KW-1185">Reference proteome</keyword>
<reference evidence="1" key="1">
    <citation type="submission" date="2021-06" db="EMBL/GenBank/DDBJ databases">
        <authorList>
            <person name="Kallberg Y."/>
            <person name="Tangrot J."/>
            <person name="Rosling A."/>
        </authorList>
    </citation>
    <scope>NUCLEOTIDE SEQUENCE</scope>
    <source>
        <strain evidence="1">MA461A</strain>
    </source>
</reference>
<sequence>LECPELCTAESLLGKFPVWSKKLDVHNQGRVMRHVPVNHHSMQNNPASAVVRPQSKLGFFMH</sequence>
<comment type="caution">
    <text evidence="1">The sequence shown here is derived from an EMBL/GenBank/DDBJ whole genome shotgun (WGS) entry which is preliminary data.</text>
</comment>
<organism evidence="1 2">
    <name type="scientific">Racocetra persica</name>
    <dbReference type="NCBI Taxonomy" id="160502"/>
    <lineage>
        <taxon>Eukaryota</taxon>
        <taxon>Fungi</taxon>
        <taxon>Fungi incertae sedis</taxon>
        <taxon>Mucoromycota</taxon>
        <taxon>Glomeromycotina</taxon>
        <taxon>Glomeromycetes</taxon>
        <taxon>Diversisporales</taxon>
        <taxon>Gigasporaceae</taxon>
        <taxon>Racocetra</taxon>
    </lineage>
</organism>
<dbReference type="EMBL" id="CAJVQC010099554">
    <property type="protein sequence ID" value="CAG8830621.1"/>
    <property type="molecule type" value="Genomic_DNA"/>
</dbReference>
<evidence type="ECO:0000313" key="1">
    <source>
        <dbReference type="EMBL" id="CAG8830621.1"/>
    </source>
</evidence>
<gene>
    <name evidence="1" type="ORF">RPERSI_LOCUS27863</name>
</gene>
<feature type="non-terminal residue" evidence="1">
    <location>
        <position position="62"/>
    </location>
</feature>
<feature type="non-terminal residue" evidence="1">
    <location>
        <position position="1"/>
    </location>
</feature>
<proteinExistence type="predicted"/>
<accession>A0ACA9SAM5</accession>
<evidence type="ECO:0000313" key="2">
    <source>
        <dbReference type="Proteomes" id="UP000789920"/>
    </source>
</evidence>
<name>A0ACA9SAM5_9GLOM</name>
<dbReference type="Proteomes" id="UP000789920">
    <property type="component" value="Unassembled WGS sequence"/>
</dbReference>
<protein>
    <submittedName>
        <fullName evidence="1">24943_t:CDS:1</fullName>
    </submittedName>
</protein>